<accession>A0A2H3CH49</accession>
<name>A0A2H3CH49_ARMGA</name>
<dbReference type="AlphaFoldDB" id="A0A2H3CH49"/>
<dbReference type="EMBL" id="KZ293733">
    <property type="protein sequence ID" value="PBK81180.1"/>
    <property type="molecule type" value="Genomic_DNA"/>
</dbReference>
<dbReference type="Proteomes" id="UP000217790">
    <property type="component" value="Unassembled WGS sequence"/>
</dbReference>
<organism evidence="1 2">
    <name type="scientific">Armillaria gallica</name>
    <name type="common">Bulbous honey fungus</name>
    <name type="synonym">Armillaria bulbosa</name>
    <dbReference type="NCBI Taxonomy" id="47427"/>
    <lineage>
        <taxon>Eukaryota</taxon>
        <taxon>Fungi</taxon>
        <taxon>Dikarya</taxon>
        <taxon>Basidiomycota</taxon>
        <taxon>Agaricomycotina</taxon>
        <taxon>Agaricomycetes</taxon>
        <taxon>Agaricomycetidae</taxon>
        <taxon>Agaricales</taxon>
        <taxon>Marasmiineae</taxon>
        <taxon>Physalacriaceae</taxon>
        <taxon>Armillaria</taxon>
    </lineage>
</organism>
<proteinExistence type="predicted"/>
<evidence type="ECO:0000313" key="2">
    <source>
        <dbReference type="Proteomes" id="UP000217790"/>
    </source>
</evidence>
<keyword evidence="2" id="KW-1185">Reference proteome</keyword>
<dbReference type="InParanoid" id="A0A2H3CH49"/>
<gene>
    <name evidence="1" type="ORF">ARMGADRAFT_812696</name>
</gene>
<sequence length="72" mass="8440">MSIFEQEVERDSLLAERRETRMAVESESRTWLSWESILSLTTLVANFWAQSPPRACFYSSSFSSGLFQWTRL</sequence>
<evidence type="ECO:0000313" key="1">
    <source>
        <dbReference type="EMBL" id="PBK81180.1"/>
    </source>
</evidence>
<reference evidence="2" key="1">
    <citation type="journal article" date="2017" name="Nat. Ecol. Evol.">
        <title>Genome expansion and lineage-specific genetic innovations in the forest pathogenic fungi Armillaria.</title>
        <authorList>
            <person name="Sipos G."/>
            <person name="Prasanna A.N."/>
            <person name="Walter M.C."/>
            <person name="O'Connor E."/>
            <person name="Balint B."/>
            <person name="Krizsan K."/>
            <person name="Kiss B."/>
            <person name="Hess J."/>
            <person name="Varga T."/>
            <person name="Slot J."/>
            <person name="Riley R."/>
            <person name="Boka B."/>
            <person name="Rigling D."/>
            <person name="Barry K."/>
            <person name="Lee J."/>
            <person name="Mihaltcheva S."/>
            <person name="LaButti K."/>
            <person name="Lipzen A."/>
            <person name="Waldron R."/>
            <person name="Moloney N.M."/>
            <person name="Sperisen C."/>
            <person name="Kredics L."/>
            <person name="Vagvoelgyi C."/>
            <person name="Patrignani A."/>
            <person name="Fitzpatrick D."/>
            <person name="Nagy I."/>
            <person name="Doyle S."/>
            <person name="Anderson J.B."/>
            <person name="Grigoriev I.V."/>
            <person name="Gueldener U."/>
            <person name="Muensterkoetter M."/>
            <person name="Nagy L.G."/>
        </authorList>
    </citation>
    <scope>NUCLEOTIDE SEQUENCE [LARGE SCALE GENOMIC DNA]</scope>
    <source>
        <strain evidence="2">Ar21-2</strain>
    </source>
</reference>
<dbReference type="OrthoDB" id="10586217at2759"/>
<protein>
    <submittedName>
        <fullName evidence="1">Uncharacterized protein</fullName>
    </submittedName>
</protein>